<evidence type="ECO:0000256" key="2">
    <source>
        <dbReference type="ARBA" id="ARBA00009441"/>
    </source>
</evidence>
<keyword evidence="12" id="KW-1185">Reference proteome</keyword>
<keyword evidence="7 9" id="KW-0234">DNA repair</keyword>
<dbReference type="PANTHER" id="PTHR11059:SF0">
    <property type="entry name" value="DNA REPAIR PROTEIN RECN"/>
    <property type="match status" value="1"/>
</dbReference>
<organism evidence="11 12">
    <name type="scientific">Populibacterium corticicola</name>
    <dbReference type="NCBI Taxonomy" id="1812826"/>
    <lineage>
        <taxon>Bacteria</taxon>
        <taxon>Bacillati</taxon>
        <taxon>Actinomycetota</taxon>
        <taxon>Actinomycetes</taxon>
        <taxon>Micrococcales</taxon>
        <taxon>Jonesiaceae</taxon>
        <taxon>Populibacterium</taxon>
    </lineage>
</organism>
<evidence type="ECO:0000259" key="10">
    <source>
        <dbReference type="SMART" id="SM00382"/>
    </source>
</evidence>
<protein>
    <recommendedName>
        <fullName evidence="3 9">DNA repair protein RecN</fullName>
    </recommendedName>
    <alternativeName>
        <fullName evidence="8 9">Recombination protein N</fullName>
    </alternativeName>
</protein>
<dbReference type="Pfam" id="PF02463">
    <property type="entry name" value="SMC_N"/>
    <property type="match status" value="1"/>
</dbReference>
<dbReference type="PANTHER" id="PTHR11059">
    <property type="entry name" value="DNA REPAIR PROTEIN RECN"/>
    <property type="match status" value="1"/>
</dbReference>
<evidence type="ECO:0000256" key="7">
    <source>
        <dbReference type="ARBA" id="ARBA00023204"/>
    </source>
</evidence>
<evidence type="ECO:0000256" key="9">
    <source>
        <dbReference type="PIRNR" id="PIRNR003128"/>
    </source>
</evidence>
<evidence type="ECO:0000256" key="5">
    <source>
        <dbReference type="ARBA" id="ARBA00022763"/>
    </source>
</evidence>
<feature type="domain" description="AAA+ ATPase" evidence="10">
    <location>
        <begin position="21"/>
        <end position="522"/>
    </location>
</feature>
<evidence type="ECO:0000256" key="1">
    <source>
        <dbReference type="ARBA" id="ARBA00003618"/>
    </source>
</evidence>
<dbReference type="Gene3D" id="3.40.50.300">
    <property type="entry name" value="P-loop containing nucleotide triphosphate hydrolases"/>
    <property type="match status" value="2"/>
</dbReference>
<dbReference type="Proteomes" id="UP001597391">
    <property type="component" value="Unassembled WGS sequence"/>
</dbReference>
<evidence type="ECO:0000313" key="11">
    <source>
        <dbReference type="EMBL" id="MFD2839695.1"/>
    </source>
</evidence>
<dbReference type="InterPro" id="IPR003593">
    <property type="entry name" value="AAA+_ATPase"/>
</dbReference>
<dbReference type="InterPro" id="IPR027417">
    <property type="entry name" value="P-loop_NTPase"/>
</dbReference>
<proteinExistence type="inferred from homology"/>
<dbReference type="EMBL" id="JBHUOP010000001">
    <property type="protein sequence ID" value="MFD2839695.1"/>
    <property type="molecule type" value="Genomic_DNA"/>
</dbReference>
<dbReference type="InterPro" id="IPR003395">
    <property type="entry name" value="RecF/RecN/SMC_N"/>
</dbReference>
<comment type="caution">
    <text evidence="11">The sequence shown here is derived from an EMBL/GenBank/DDBJ whole genome shotgun (WGS) entry which is preliminary data.</text>
</comment>
<dbReference type="InterPro" id="IPR004604">
    <property type="entry name" value="DNA_recomb/repair_RecN"/>
</dbReference>
<evidence type="ECO:0000313" key="12">
    <source>
        <dbReference type="Proteomes" id="UP001597391"/>
    </source>
</evidence>
<dbReference type="SUPFAM" id="SSF52540">
    <property type="entry name" value="P-loop containing nucleoside triphosphate hydrolases"/>
    <property type="match status" value="1"/>
</dbReference>
<reference evidence="12" key="1">
    <citation type="journal article" date="2019" name="Int. J. Syst. Evol. Microbiol.">
        <title>The Global Catalogue of Microorganisms (GCM) 10K type strain sequencing project: providing services to taxonomists for standard genome sequencing and annotation.</title>
        <authorList>
            <consortium name="The Broad Institute Genomics Platform"/>
            <consortium name="The Broad Institute Genome Sequencing Center for Infectious Disease"/>
            <person name="Wu L."/>
            <person name="Ma J."/>
        </authorList>
    </citation>
    <scope>NUCLEOTIDE SEQUENCE [LARGE SCALE GENOMIC DNA]</scope>
    <source>
        <strain evidence="12">KCTC 33576</strain>
    </source>
</reference>
<sequence length="578" mass="60895">MLEEISIENLGVISRAYVDLAGGLTAITGETGAGKTMVLTGLSLLLGAKADPATVRAGAKSATVEGRISAINSTVLEMVDDAGGVLDDDGALIVSRSVASAGRSRTFLGGRSVPQQVLSDVAREIVTIHGQSEQIRLKTASKQRAALDEFAGVEHEDLVATYRSVWAERADVEARLDRLVSQRQERSREAELLRLGLAEVERVEPQPHEDAELAAEALRLSNVEELRAGAQEAHTRLSGGEFGDGEVPASIIESLDAAARAISGISQHDSSLDSVATKMREAQYALEDIATELASYIDGLDADPARLEVVEARRAELFNLRRSYGDTIEAVLAWASEAGLRLMDLEDDSATVELLSDELDRLGERLTQVAAQITASRQRAARNLGEAVSAELAGLAMKGASIEVVLEPLEELGPWGAESVSMLLAAHPGAPARPLGKGASGGELSRVMLALEVALATASQSGARSIPTMIFDEVDSGVGGQAAIEIGKRLALLARTFQVIVVTHLPQVAAFADHHLVVTKGVPEDAADDNAGITQSGLSTVTGDERVSELARMLSGQVESASAREHAQELLNLAAVRS</sequence>
<evidence type="ECO:0000256" key="4">
    <source>
        <dbReference type="ARBA" id="ARBA00022741"/>
    </source>
</evidence>
<keyword evidence="6" id="KW-0067">ATP-binding</keyword>
<dbReference type="CDD" id="cd03241">
    <property type="entry name" value="ABC_RecN"/>
    <property type="match status" value="1"/>
</dbReference>
<keyword evidence="4" id="KW-0547">Nucleotide-binding</keyword>
<dbReference type="NCBIfam" id="TIGR00634">
    <property type="entry name" value="recN"/>
    <property type="match status" value="1"/>
</dbReference>
<dbReference type="RefSeq" id="WP_377465205.1">
    <property type="nucleotide sequence ID" value="NZ_JBHUOP010000001.1"/>
</dbReference>
<keyword evidence="5 9" id="KW-0227">DNA damage</keyword>
<evidence type="ECO:0000256" key="6">
    <source>
        <dbReference type="ARBA" id="ARBA00022840"/>
    </source>
</evidence>
<dbReference type="PIRSF" id="PIRSF003128">
    <property type="entry name" value="RecN"/>
    <property type="match status" value="1"/>
</dbReference>
<comment type="function">
    <text evidence="1 9">May be involved in recombinational repair of damaged DNA.</text>
</comment>
<name>A0ABW5XEI6_9MICO</name>
<accession>A0ABW5XEI6</accession>
<gene>
    <name evidence="11" type="primary">recN</name>
    <name evidence="11" type="ORF">ACFSYH_03825</name>
</gene>
<evidence type="ECO:0000256" key="3">
    <source>
        <dbReference type="ARBA" id="ARBA00021315"/>
    </source>
</evidence>
<dbReference type="SMART" id="SM00382">
    <property type="entry name" value="AAA"/>
    <property type="match status" value="1"/>
</dbReference>
<evidence type="ECO:0000256" key="8">
    <source>
        <dbReference type="ARBA" id="ARBA00033408"/>
    </source>
</evidence>
<comment type="similarity">
    <text evidence="2 9">Belongs to the RecN family.</text>
</comment>